<keyword evidence="1" id="KW-1133">Transmembrane helix</keyword>
<feature type="transmembrane region" description="Helical" evidence="1">
    <location>
        <begin position="291"/>
        <end position="310"/>
    </location>
</feature>
<feature type="transmembrane region" description="Helical" evidence="1">
    <location>
        <begin position="99"/>
        <end position="120"/>
    </location>
</feature>
<feature type="transmembrane region" description="Helical" evidence="1">
    <location>
        <begin position="52"/>
        <end position="72"/>
    </location>
</feature>
<dbReference type="InterPro" id="IPR019421">
    <property type="entry name" value="7TM_GPCR_serpentine_rcpt_Srd"/>
</dbReference>
<dbReference type="WBParaSite" id="SSTP_0000247200.1">
    <property type="protein sequence ID" value="SSTP_0000247200.1"/>
    <property type="gene ID" value="SSTP_0000247200"/>
</dbReference>
<evidence type="ECO:0000256" key="1">
    <source>
        <dbReference type="SAM" id="Phobius"/>
    </source>
</evidence>
<dbReference type="Proteomes" id="UP000035681">
    <property type="component" value="Unplaced"/>
</dbReference>
<evidence type="ECO:0000313" key="3">
    <source>
        <dbReference type="WBParaSite" id="SSTP_0000247200.1"/>
    </source>
</evidence>
<proteinExistence type="predicted"/>
<name>A0A0K0DZ05_STRER</name>
<dbReference type="Pfam" id="PF10317">
    <property type="entry name" value="7TM_GPCR_Srd"/>
    <property type="match status" value="1"/>
</dbReference>
<keyword evidence="2" id="KW-1185">Reference proteome</keyword>
<feature type="transmembrane region" description="Helical" evidence="1">
    <location>
        <begin position="197"/>
        <end position="219"/>
    </location>
</feature>
<feature type="transmembrane region" description="Helical" evidence="1">
    <location>
        <begin position="20"/>
        <end position="40"/>
    </location>
</feature>
<evidence type="ECO:0000313" key="4">
    <source>
        <dbReference type="WBParaSite" id="TCONS_00013575.p1"/>
    </source>
</evidence>
<organism evidence="3">
    <name type="scientific">Strongyloides stercoralis</name>
    <name type="common">Threadworm</name>
    <dbReference type="NCBI Taxonomy" id="6248"/>
    <lineage>
        <taxon>Eukaryota</taxon>
        <taxon>Metazoa</taxon>
        <taxon>Ecdysozoa</taxon>
        <taxon>Nematoda</taxon>
        <taxon>Chromadorea</taxon>
        <taxon>Rhabditida</taxon>
        <taxon>Tylenchina</taxon>
        <taxon>Panagrolaimomorpha</taxon>
        <taxon>Strongyloidoidea</taxon>
        <taxon>Strongyloididae</taxon>
        <taxon>Strongyloides</taxon>
    </lineage>
</organism>
<evidence type="ECO:0000313" key="2">
    <source>
        <dbReference type="Proteomes" id="UP000035681"/>
    </source>
</evidence>
<accession>A0A0K0DZ05</accession>
<feature type="transmembrane region" description="Helical" evidence="1">
    <location>
        <begin position="141"/>
        <end position="162"/>
    </location>
</feature>
<sequence>MYLFTKTILSSCPHEDYCCTMTVLALLTLIIQIVVAVMLLKEWKTTKSSYAKFLTVVRTCHVFYTFFCFVIGEIRTLFPRKTIICYGIIRYLGDYGCGVLFHLVLTFLLVEIYSVVYAFNGQYNIMCRKVGFYDNTYIQKTSFIIFGINNLIVFIILNFALLSRKEAITLWYTFDKTMQIYLKEHYAIIGYGGSKDYLLLILVLFVTIIVTVLMVHYFVILKIMIKFIRELHEHNKQTSIKNDYVTELNNHIVKSLLPFILLFWPLIYVIIIIIFFNGEKYYSFTISTTNTIPFFVIIYLLASALYVIYFKYRSYKRTKQSNVEKKLFVRPNTIKTRSK</sequence>
<reference evidence="3" key="1">
    <citation type="submission" date="2015-08" db="UniProtKB">
        <authorList>
            <consortium name="WormBaseParasite"/>
        </authorList>
    </citation>
    <scope>IDENTIFICATION</scope>
</reference>
<dbReference type="AlphaFoldDB" id="A0A0K0DZ05"/>
<keyword evidence="1" id="KW-0812">Transmembrane</keyword>
<protein>
    <submittedName>
        <fullName evidence="4">G-protein coupled receptors family 1 profile domain-containing protein</fullName>
    </submittedName>
    <submittedName>
        <fullName evidence="3">G_PROTEIN_RECEP_F1_2 domain-containing protein</fullName>
    </submittedName>
</protein>
<dbReference type="WBParaSite" id="TCONS_00013575.p1">
    <property type="protein sequence ID" value="TCONS_00013575.p1"/>
    <property type="gene ID" value="XLOC_008350"/>
</dbReference>
<keyword evidence="1" id="KW-0472">Membrane</keyword>
<feature type="transmembrane region" description="Helical" evidence="1">
    <location>
        <begin position="256"/>
        <end position="276"/>
    </location>
</feature>